<evidence type="ECO:0000256" key="4">
    <source>
        <dbReference type="ARBA" id="ARBA00022980"/>
    </source>
</evidence>
<dbReference type="GO" id="GO:0005840">
    <property type="term" value="C:ribosome"/>
    <property type="evidence" value="ECO:0007669"/>
    <property type="project" value="UniProtKB-KW"/>
</dbReference>
<evidence type="ECO:0000313" key="9">
    <source>
        <dbReference type="EMBL" id="OGK00421.1"/>
    </source>
</evidence>
<keyword evidence="3 7" id="KW-0694">RNA-binding</keyword>
<evidence type="ECO:0000256" key="5">
    <source>
        <dbReference type="ARBA" id="ARBA00023274"/>
    </source>
</evidence>
<dbReference type="GO" id="GO:0006412">
    <property type="term" value="P:translation"/>
    <property type="evidence" value="ECO:0007669"/>
    <property type="project" value="InterPro"/>
</dbReference>
<dbReference type="PRINTS" id="PR00062">
    <property type="entry name" value="RIBOSOMALL20"/>
</dbReference>
<dbReference type="GO" id="GO:1990904">
    <property type="term" value="C:ribonucleoprotein complex"/>
    <property type="evidence" value="ECO:0007669"/>
    <property type="project" value="UniProtKB-KW"/>
</dbReference>
<dbReference type="SUPFAM" id="SSF74731">
    <property type="entry name" value="Ribosomal protein L20"/>
    <property type="match status" value="1"/>
</dbReference>
<keyword evidence="5 7" id="KW-0687">Ribonucleoprotein</keyword>
<dbReference type="InterPro" id="IPR049946">
    <property type="entry name" value="RIBOSOMAL_L20_CS"/>
</dbReference>
<dbReference type="PANTHER" id="PTHR10986">
    <property type="entry name" value="39S RIBOSOMAL PROTEIN L20"/>
    <property type="match status" value="1"/>
</dbReference>
<dbReference type="CDD" id="cd07026">
    <property type="entry name" value="Ribosomal_L20"/>
    <property type="match status" value="1"/>
</dbReference>
<dbReference type="HAMAP" id="MF_00382">
    <property type="entry name" value="Ribosomal_bL20"/>
    <property type="match status" value="1"/>
</dbReference>
<dbReference type="AlphaFoldDB" id="A0A1F7F1B4"/>
<accession>A0A1F7F1B4</accession>
<evidence type="ECO:0000256" key="1">
    <source>
        <dbReference type="ARBA" id="ARBA00007698"/>
    </source>
</evidence>
<evidence type="ECO:0000256" key="2">
    <source>
        <dbReference type="ARBA" id="ARBA00022730"/>
    </source>
</evidence>
<proteinExistence type="inferred from homology"/>
<dbReference type="GO" id="GO:0000027">
    <property type="term" value="P:ribosomal large subunit assembly"/>
    <property type="evidence" value="ECO:0007669"/>
    <property type="project" value="UniProtKB-UniRule"/>
</dbReference>
<name>A0A1F7F1B4_UNCRA</name>
<dbReference type="GO" id="GO:0003735">
    <property type="term" value="F:structural constituent of ribosome"/>
    <property type="evidence" value="ECO:0007669"/>
    <property type="project" value="InterPro"/>
</dbReference>
<dbReference type="FunFam" id="1.10.1900.20:FF:000001">
    <property type="entry name" value="50S ribosomal protein L20"/>
    <property type="match status" value="1"/>
</dbReference>
<evidence type="ECO:0000256" key="8">
    <source>
        <dbReference type="RuleBase" id="RU000560"/>
    </source>
</evidence>
<organism evidence="9 10">
    <name type="scientific">Candidatus Raymondbacteria bacterium RIFOXYD12_FULL_49_13</name>
    <dbReference type="NCBI Taxonomy" id="1817890"/>
    <lineage>
        <taxon>Bacteria</taxon>
        <taxon>Raymondiibacteriota</taxon>
    </lineage>
</organism>
<dbReference type="EMBL" id="MFYX01000146">
    <property type="protein sequence ID" value="OGK00421.1"/>
    <property type="molecule type" value="Genomic_DNA"/>
</dbReference>
<dbReference type="Gene3D" id="1.10.1900.20">
    <property type="entry name" value="Ribosomal protein L20"/>
    <property type="match status" value="1"/>
</dbReference>
<dbReference type="NCBIfam" id="TIGR01032">
    <property type="entry name" value="rplT_bact"/>
    <property type="match status" value="1"/>
</dbReference>
<evidence type="ECO:0000256" key="6">
    <source>
        <dbReference type="ARBA" id="ARBA00035172"/>
    </source>
</evidence>
<comment type="caution">
    <text evidence="9">The sequence shown here is derived from an EMBL/GenBank/DDBJ whole genome shotgun (WGS) entry which is preliminary data.</text>
</comment>
<dbReference type="Gene3D" id="6.10.160.10">
    <property type="match status" value="1"/>
</dbReference>
<evidence type="ECO:0000256" key="3">
    <source>
        <dbReference type="ARBA" id="ARBA00022884"/>
    </source>
</evidence>
<keyword evidence="4 7" id="KW-0689">Ribosomal protein</keyword>
<dbReference type="GO" id="GO:0019843">
    <property type="term" value="F:rRNA binding"/>
    <property type="evidence" value="ECO:0007669"/>
    <property type="project" value="UniProtKB-UniRule"/>
</dbReference>
<gene>
    <name evidence="7" type="primary">rplT</name>
    <name evidence="9" type="ORF">A2519_10435</name>
</gene>
<evidence type="ECO:0000256" key="7">
    <source>
        <dbReference type="HAMAP-Rule" id="MF_00382"/>
    </source>
</evidence>
<comment type="similarity">
    <text evidence="1 7 8">Belongs to the bacterial ribosomal protein bL20 family.</text>
</comment>
<comment type="function">
    <text evidence="7 8">Binds directly to 23S ribosomal RNA and is necessary for the in vitro assembly process of the 50S ribosomal subunit. It is not involved in the protein synthesizing functions of that subunit.</text>
</comment>
<protein>
    <recommendedName>
        <fullName evidence="6 7">Large ribosomal subunit protein bL20</fullName>
    </recommendedName>
</protein>
<dbReference type="InterPro" id="IPR035566">
    <property type="entry name" value="Ribosomal_protein_bL20_C"/>
</dbReference>
<dbReference type="Proteomes" id="UP000179243">
    <property type="component" value="Unassembled WGS sequence"/>
</dbReference>
<reference evidence="9 10" key="1">
    <citation type="journal article" date="2016" name="Nat. Commun.">
        <title>Thousands of microbial genomes shed light on interconnected biogeochemical processes in an aquifer system.</title>
        <authorList>
            <person name="Anantharaman K."/>
            <person name="Brown C.T."/>
            <person name="Hug L.A."/>
            <person name="Sharon I."/>
            <person name="Castelle C.J."/>
            <person name="Probst A.J."/>
            <person name="Thomas B.C."/>
            <person name="Singh A."/>
            <person name="Wilkins M.J."/>
            <person name="Karaoz U."/>
            <person name="Brodie E.L."/>
            <person name="Williams K.H."/>
            <person name="Hubbard S.S."/>
            <person name="Banfield J.F."/>
        </authorList>
    </citation>
    <scope>NUCLEOTIDE SEQUENCE [LARGE SCALE GENOMIC DNA]</scope>
</reference>
<dbReference type="Pfam" id="PF00453">
    <property type="entry name" value="Ribosomal_L20"/>
    <property type="match status" value="1"/>
</dbReference>
<dbReference type="PROSITE" id="PS00937">
    <property type="entry name" value="RIBOSOMAL_L20"/>
    <property type="match status" value="1"/>
</dbReference>
<dbReference type="InterPro" id="IPR005813">
    <property type="entry name" value="Ribosomal_bL20"/>
</dbReference>
<sequence length="117" mass="13593">MPRVKKSVPSRARRKKIIKKAKGYYGMRKNTFKLAKEAVERAMRYSYRDRRRRKRDFRSLWIVRINAAAKLFGLSYSRFISGLQKAGISLNRKVLADLAVSDKKAFEQLAALVKQNG</sequence>
<keyword evidence="2 7" id="KW-0699">rRNA-binding</keyword>
<evidence type="ECO:0000313" key="10">
    <source>
        <dbReference type="Proteomes" id="UP000179243"/>
    </source>
</evidence>